<sequence>MSPYAYTWNDPVNYADPTGMIGERIGGPGDPPDRSFVRRVWDWIWGIDRGHKSDKRLKGNYTIVTGIPIGTFERDEQTSWEAGDTRYEKVTVNTLITRKIGANNESPKYRFILPQNFGGWSQDNTGSDGLIWKGCLSCHADNGAFTYAVHNSQEANAGRMLSAVLQTAVGASFGTGSGSALKGSGPAAGVLEVSNNVESVAQFKNYFPKEGMIEFIFDTESNTFLVGKLKSGWIPGMSQHEKLVYSIRDRGVSQNKIVGGMFKREGNTIITDEFSGHYGNNWNNQNRLQFIKFMEKKTGLKVEHENWRN</sequence>
<organism evidence="2 3">
    <name type="scientific">Chryseobacterium defluvii</name>
    <dbReference type="NCBI Taxonomy" id="160396"/>
    <lineage>
        <taxon>Bacteria</taxon>
        <taxon>Pseudomonadati</taxon>
        <taxon>Bacteroidota</taxon>
        <taxon>Flavobacteriia</taxon>
        <taxon>Flavobacteriales</taxon>
        <taxon>Weeksellaceae</taxon>
        <taxon>Chryseobacterium group</taxon>
        <taxon>Chryseobacterium</taxon>
    </lineage>
</organism>
<evidence type="ECO:0000313" key="3">
    <source>
        <dbReference type="Proteomes" id="UP000592180"/>
    </source>
</evidence>
<comment type="caution">
    <text evidence="2">The sequence shown here is derived from an EMBL/GenBank/DDBJ whole genome shotgun (WGS) entry which is preliminary data.</text>
</comment>
<dbReference type="InterPro" id="IPR029106">
    <property type="entry name" value="Ntox43"/>
</dbReference>
<gene>
    <name evidence="2" type="ORF">HNP38_003605</name>
</gene>
<proteinExistence type="predicted"/>
<keyword evidence="3" id="KW-1185">Reference proteome</keyword>
<accession>A0A840KLB2</accession>
<feature type="domain" description="Bacterial toxin 43" evidence="1">
    <location>
        <begin position="180"/>
        <end position="285"/>
    </location>
</feature>
<evidence type="ECO:0000259" key="1">
    <source>
        <dbReference type="Pfam" id="PF15537"/>
    </source>
</evidence>
<reference evidence="2 3" key="1">
    <citation type="submission" date="2020-08" db="EMBL/GenBank/DDBJ databases">
        <title>Functional genomics of gut bacteria from endangered species of beetles.</title>
        <authorList>
            <person name="Carlos-Shanley C."/>
        </authorList>
    </citation>
    <scope>NUCLEOTIDE SEQUENCE [LARGE SCALE GENOMIC DNA]</scope>
    <source>
        <strain evidence="2 3">S00151</strain>
    </source>
</reference>
<name>A0A840KLB2_9FLAO</name>
<dbReference type="Proteomes" id="UP000592180">
    <property type="component" value="Unassembled WGS sequence"/>
</dbReference>
<dbReference type="EMBL" id="JACHLE010000009">
    <property type="protein sequence ID" value="MBB4808263.1"/>
    <property type="molecule type" value="Genomic_DNA"/>
</dbReference>
<protein>
    <recommendedName>
        <fullName evidence="1">Bacterial toxin 43 domain-containing protein</fullName>
    </recommendedName>
</protein>
<dbReference type="AlphaFoldDB" id="A0A840KLB2"/>
<evidence type="ECO:0000313" key="2">
    <source>
        <dbReference type="EMBL" id="MBB4808263.1"/>
    </source>
</evidence>
<dbReference type="Pfam" id="PF15537">
    <property type="entry name" value="Ntox43"/>
    <property type="match status" value="1"/>
</dbReference>